<evidence type="ECO:0000313" key="4">
    <source>
        <dbReference type="Proteomes" id="UP000629287"/>
    </source>
</evidence>
<feature type="region of interest" description="Disordered" evidence="2">
    <location>
        <begin position="1"/>
        <end position="24"/>
    </location>
</feature>
<dbReference type="SUPFAM" id="SSF102114">
    <property type="entry name" value="Radical SAM enzymes"/>
    <property type="match status" value="1"/>
</dbReference>
<organism evidence="3 4">
    <name type="scientific">Streptomyces stelliscabiei</name>
    <dbReference type="NCBI Taxonomy" id="146820"/>
    <lineage>
        <taxon>Bacteria</taxon>
        <taxon>Bacillati</taxon>
        <taxon>Actinomycetota</taxon>
        <taxon>Actinomycetes</taxon>
        <taxon>Kitasatosporales</taxon>
        <taxon>Streptomycetaceae</taxon>
        <taxon>Streptomyces</taxon>
    </lineage>
</organism>
<dbReference type="InterPro" id="IPR058240">
    <property type="entry name" value="rSAM_sf"/>
</dbReference>
<dbReference type="PANTHER" id="PTHR30538">
    <property type="entry name" value="LYSINE 2,3-AMINOMUTASE-RELATED"/>
    <property type="match status" value="1"/>
</dbReference>
<feature type="compositionally biased region" description="Polar residues" evidence="2">
    <location>
        <begin position="1"/>
        <end position="10"/>
    </location>
</feature>
<proteinExistence type="predicted"/>
<protein>
    <submittedName>
        <fullName evidence="3">Lysine 2,3-aminomutase</fullName>
        <ecNumber evidence="3">5.4.3.2</ecNumber>
    </submittedName>
</protein>
<accession>A0A8I0P5U2</accession>
<dbReference type="PANTHER" id="PTHR30538:SF0">
    <property type="entry name" value="L-LYSINE 2,3-AMINOMUTASE AQ_1632-RELATED"/>
    <property type="match status" value="1"/>
</dbReference>
<comment type="caution">
    <text evidence="3">The sequence shown here is derived from an EMBL/GenBank/DDBJ whole genome shotgun (WGS) entry which is preliminary data.</text>
</comment>
<keyword evidence="1" id="KW-0411">Iron-sulfur</keyword>
<keyword evidence="1" id="KW-0004">4Fe-4S</keyword>
<dbReference type="EC" id="5.4.3.2" evidence="3"/>
<keyword evidence="4" id="KW-1185">Reference proteome</keyword>
<dbReference type="Gene3D" id="3.20.20.70">
    <property type="entry name" value="Aldolase class I"/>
    <property type="match status" value="1"/>
</dbReference>
<evidence type="ECO:0000256" key="1">
    <source>
        <dbReference type="ARBA" id="ARBA00022485"/>
    </source>
</evidence>
<dbReference type="EMBL" id="JADBGF010000001">
    <property type="protein sequence ID" value="MBE1596729.1"/>
    <property type="molecule type" value="Genomic_DNA"/>
</dbReference>
<keyword evidence="3" id="KW-0413">Isomerase</keyword>
<dbReference type="GO" id="GO:0050066">
    <property type="term" value="F:L-lysine 2,3-aminomutase activity"/>
    <property type="evidence" value="ECO:0007669"/>
    <property type="project" value="UniProtKB-EC"/>
</dbReference>
<evidence type="ECO:0000313" key="3">
    <source>
        <dbReference type="EMBL" id="MBE1596729.1"/>
    </source>
</evidence>
<evidence type="ECO:0000256" key="2">
    <source>
        <dbReference type="SAM" id="MobiDB-lite"/>
    </source>
</evidence>
<dbReference type="AlphaFoldDB" id="A0A8I0P5U2"/>
<feature type="compositionally biased region" description="Basic and acidic residues" evidence="2">
    <location>
        <begin position="14"/>
        <end position="23"/>
    </location>
</feature>
<dbReference type="InterPro" id="IPR003739">
    <property type="entry name" value="Lys_aminomutase/Glu_NH3_mut"/>
</dbReference>
<reference evidence="3 4" key="1">
    <citation type="submission" date="2020-10" db="EMBL/GenBank/DDBJ databases">
        <title>Sequencing the genomes of 1000 actinobacteria strains.</title>
        <authorList>
            <person name="Klenk H.-P."/>
        </authorList>
    </citation>
    <scope>NUCLEOTIDE SEQUENCE [LARGE SCALE GENOMIC DNA]</scope>
    <source>
        <strain evidence="3 4">DSM 41803</strain>
    </source>
</reference>
<dbReference type="InterPro" id="IPR013785">
    <property type="entry name" value="Aldolase_TIM"/>
</dbReference>
<name>A0A8I0P5U2_9ACTN</name>
<dbReference type="Proteomes" id="UP000629287">
    <property type="component" value="Unassembled WGS sequence"/>
</dbReference>
<dbReference type="GeneID" id="86827441"/>
<keyword evidence="1" id="KW-0479">Metal-binding</keyword>
<sequence>MSDSLQQPYSYQYREAREPDPHRLPGWRDVTAAEWNCVQWQRTHCVKNIGQLRALTGNLLSDSFFADLERDQKERATMSLLITPHMINTVAPDAPPRGPGSLTDAFYADPVRRYMLPVFSDRRTDFPSHPYAQRDSLHERNMWAVEGLVHRYPAKVLAELVATCPQYCGHCTRMDLVGNSTPSVTKTRFVLTPQARFQAMIDYLRRTPNVRDVVVSGGDLANLPWPRVESFVEALLDIASVRDIRLASKGLVGLPQHWTDGQVLAGIERLTSTARSRGVQIALHTHANAAQQITASVSRASRLLMEAGLREVRNQAVLLRTVNDTSAALLDLCFALLDSAGIVPYYFYMCDMIPNSEHWRTSVAEAQELQHAIMGYLPGFATPRIVCDVPMVGKRWVDQVSDYDRRRGISYWSKNYRTILDQGQRDDLTQLHEYYDPIYTLPADGQRWWRSHASVVASTGCARTAPAECQPSGGCLGDA</sequence>
<keyword evidence="1" id="KW-0408">Iron</keyword>
<dbReference type="GO" id="GO:0051539">
    <property type="term" value="F:4 iron, 4 sulfur cluster binding"/>
    <property type="evidence" value="ECO:0007669"/>
    <property type="project" value="UniProtKB-KW"/>
</dbReference>
<gene>
    <name evidence="3" type="ORF">H4687_002858</name>
</gene>
<dbReference type="RefSeq" id="WP_046913983.1">
    <property type="nucleotide sequence ID" value="NZ_JADBGF010000001.1"/>
</dbReference>